<dbReference type="OrthoDB" id="3789882at2759"/>
<dbReference type="InParanoid" id="E5A9M2"/>
<dbReference type="AlphaFoldDB" id="E5A9M2"/>
<dbReference type="HOGENOM" id="CLU_395908_0_0_1"/>
<protein>
    <submittedName>
        <fullName evidence="2">Predicted protein</fullName>
    </submittedName>
</protein>
<dbReference type="OMA" id="AHEFRIH"/>
<keyword evidence="3" id="KW-1185">Reference proteome</keyword>
<evidence type="ECO:0000313" key="2">
    <source>
        <dbReference type="EMBL" id="CBY00363.1"/>
    </source>
</evidence>
<feature type="compositionally biased region" description="Polar residues" evidence="1">
    <location>
        <begin position="235"/>
        <end position="258"/>
    </location>
</feature>
<reference evidence="3" key="1">
    <citation type="journal article" date="2011" name="Nat. Commun.">
        <title>Effector diversification within compartments of the Leptosphaeria maculans genome affected by Repeat-Induced Point mutations.</title>
        <authorList>
            <person name="Rouxel T."/>
            <person name="Grandaubert J."/>
            <person name="Hane J.K."/>
            <person name="Hoede C."/>
            <person name="van de Wouw A.P."/>
            <person name="Couloux A."/>
            <person name="Dominguez V."/>
            <person name="Anthouard V."/>
            <person name="Bally P."/>
            <person name="Bourras S."/>
            <person name="Cozijnsen A.J."/>
            <person name="Ciuffetti L.M."/>
            <person name="Degrave A."/>
            <person name="Dilmaghani A."/>
            <person name="Duret L."/>
            <person name="Fudal I."/>
            <person name="Goodwin S.B."/>
            <person name="Gout L."/>
            <person name="Glaser N."/>
            <person name="Linglin J."/>
            <person name="Kema G.H.J."/>
            <person name="Lapalu N."/>
            <person name="Lawrence C.B."/>
            <person name="May K."/>
            <person name="Meyer M."/>
            <person name="Ollivier B."/>
            <person name="Poulain J."/>
            <person name="Schoch C.L."/>
            <person name="Simon A."/>
            <person name="Spatafora J.W."/>
            <person name="Stachowiak A."/>
            <person name="Turgeon B.G."/>
            <person name="Tyler B.M."/>
            <person name="Vincent D."/>
            <person name="Weissenbach J."/>
            <person name="Amselem J."/>
            <person name="Quesneville H."/>
            <person name="Oliver R.P."/>
            <person name="Wincker P."/>
            <person name="Balesdent M.-H."/>
            <person name="Howlett B.J."/>
        </authorList>
    </citation>
    <scope>NUCLEOTIDE SEQUENCE [LARGE SCALE GENOMIC DNA]</scope>
    <source>
        <strain evidence="3">JN3 / isolate v23.1.3 / race Av1-4-5-6-7-8</strain>
    </source>
</reference>
<feature type="compositionally biased region" description="Basic and acidic residues" evidence="1">
    <location>
        <begin position="262"/>
        <end position="271"/>
    </location>
</feature>
<dbReference type="Proteomes" id="UP000002668">
    <property type="component" value="Genome"/>
</dbReference>
<dbReference type="VEuPathDB" id="FungiDB:LEMA_P014930.1"/>
<dbReference type="eggNOG" id="ENOG502T4EX">
    <property type="taxonomic scope" value="Eukaryota"/>
</dbReference>
<dbReference type="EMBL" id="FP929138">
    <property type="protein sequence ID" value="CBY00363.1"/>
    <property type="molecule type" value="Genomic_DNA"/>
</dbReference>
<feature type="region of interest" description="Disordered" evidence="1">
    <location>
        <begin position="103"/>
        <end position="151"/>
    </location>
</feature>
<sequence>MAPKASKPSRWTDEEVAFLLNYGDECLHDKKNFRDTSEVALLAFTGREATKATIARKITTYLKMCNPDAVFSDFTEQGLRCIDASVLSASILTALRQQRPTHIGDLQFRETEEPSGPAEGVMSGGRQRTQKSYRESSVAESDLSKEDPGDAEYVNDAARVKGKMPSDSNTVAVSQAKKHLDNHVSAGGQIEPKISSKAAGKRKASSSEVFDLVNDNDTAPPPKRPAHDKGLLPTLESSNSGNTQTQGQAPLSLASINDQSEDISRDKRADKPWVQSPGESEPEQISEGNISLVTRHFWGNKYAAEGASQAEWQNRTDIETLQRQLNHLNSLVMFKLKRDLTHEEISDTEVRILLERVDAERIGGPARLARELLDIANDCRAAKDDALDTLKAAFNWHEPGTTLMHPPIPTARELVNTWRDAEHGYKEAFSNVLAYSIQGEVLTDVSAGYVACAIDGLLADSSNPVRSNLMSGLGIHLQSGHAMRALMSALFCRWLFDTPDELCADHHSMPQLLQYQTIALSDGLPEVQRLDKVAFSAFFATEHYKTTTFPIVVKSFLKHFDIITKVCPGALGLNNTGNPSHWAAEVLKLKQRLMISPHDYRVYFCHPGIPFDREWMKAENLEGETLKPEEVGTRKVRLCLFPALVEQDAEEFDEGQRMEDALFKNKKFLPSWEDRSKFDVKRVRGKAAVLVEEAEA</sequence>
<evidence type="ECO:0000313" key="3">
    <source>
        <dbReference type="Proteomes" id="UP000002668"/>
    </source>
</evidence>
<name>E5A9M2_LEPMJ</name>
<proteinExistence type="predicted"/>
<evidence type="ECO:0000256" key="1">
    <source>
        <dbReference type="SAM" id="MobiDB-lite"/>
    </source>
</evidence>
<gene>
    <name evidence="2" type="ORF">LEMA_P014930.1</name>
</gene>
<accession>E5A9M2</accession>
<organism evidence="3">
    <name type="scientific">Leptosphaeria maculans (strain JN3 / isolate v23.1.3 / race Av1-4-5-6-7-8)</name>
    <name type="common">Blackleg fungus</name>
    <name type="synonym">Phoma lingam</name>
    <dbReference type="NCBI Taxonomy" id="985895"/>
    <lineage>
        <taxon>Eukaryota</taxon>
        <taxon>Fungi</taxon>
        <taxon>Dikarya</taxon>
        <taxon>Ascomycota</taxon>
        <taxon>Pezizomycotina</taxon>
        <taxon>Dothideomycetes</taxon>
        <taxon>Pleosporomycetidae</taxon>
        <taxon>Pleosporales</taxon>
        <taxon>Pleosporineae</taxon>
        <taxon>Leptosphaeriaceae</taxon>
        <taxon>Plenodomus</taxon>
        <taxon>Plenodomus lingam/Leptosphaeria maculans species complex</taxon>
    </lineage>
</organism>
<feature type="region of interest" description="Disordered" evidence="1">
    <location>
        <begin position="180"/>
        <end position="288"/>
    </location>
</feature>